<reference evidence="2 3" key="1">
    <citation type="submission" date="2021-08" db="EMBL/GenBank/DDBJ databases">
        <title>Draft Genome Sequence of Phanerochaete sordida strain YK-624.</title>
        <authorList>
            <person name="Mori T."/>
            <person name="Dohra H."/>
            <person name="Suzuki T."/>
            <person name="Kawagishi H."/>
            <person name="Hirai H."/>
        </authorList>
    </citation>
    <scope>NUCLEOTIDE SEQUENCE [LARGE SCALE GENOMIC DNA]</scope>
    <source>
        <strain evidence="2 3">YK-624</strain>
    </source>
</reference>
<feature type="region of interest" description="Disordered" evidence="1">
    <location>
        <begin position="191"/>
        <end position="223"/>
    </location>
</feature>
<feature type="region of interest" description="Disordered" evidence="1">
    <location>
        <begin position="137"/>
        <end position="156"/>
    </location>
</feature>
<dbReference type="OrthoDB" id="3256408at2759"/>
<evidence type="ECO:0000313" key="2">
    <source>
        <dbReference type="EMBL" id="GJE88173.1"/>
    </source>
</evidence>
<name>A0A9P3G330_9APHY</name>
<feature type="region of interest" description="Disordered" evidence="1">
    <location>
        <begin position="70"/>
        <end position="114"/>
    </location>
</feature>
<proteinExistence type="predicted"/>
<feature type="compositionally biased region" description="Basic and acidic residues" evidence="1">
    <location>
        <begin position="192"/>
        <end position="209"/>
    </location>
</feature>
<comment type="caution">
    <text evidence="2">The sequence shown here is derived from an EMBL/GenBank/DDBJ whole genome shotgun (WGS) entry which is preliminary data.</text>
</comment>
<protein>
    <submittedName>
        <fullName evidence="2">Uncharacterized protein</fullName>
    </submittedName>
</protein>
<keyword evidence="3" id="KW-1185">Reference proteome</keyword>
<sequence length="663" mass="73722">METYPTVSLNSGTHFVREGSSIDCMSQPLLSQDLPDHTFLDNWSCREDTYPTYSDQILLQPLSFSPLFFEDEVEPPCPPPQRPHQCSRSDSYLPSPPRTGTPFKPSSLPGVCPSSCMDSSDRNAPCCRQSLSRLLTGSHDVSRHSQPPSPPLDTPELVQRCLPDARQPEPLSPPLTSPVDMLDLPQLTTFDSFERDPSDRGSLRSRDGYPEFAVGSSTGQQGCWSGDDHSNATLLHPGHITTQSPIQELLTPDTPSWDNGVMLFDDSAMDWSGTNGGAHSFMHDLSPPPLSEAKPRTNSLDSARQDSYDFMDAMHRSSLRPLRSFTVPSNLPSRQPSPSRLEPLWEELHDPHRMDIDDEHLLKSPRSPSLNLNVFDDSDSALLDAAGCDPFSSSTLLSHSPRPPPLTLFDETPFDGATCGFLADDFVPSSPRSPHMQLLPTGDDDMVTDPLPVDTISPSLLGLPEQEQAPGLGLDVDPGLDRSPSPSDYELHLLDGQLDIPLQDLPEDEYQQLRAYYDCLTQAEAEAKEREAVLDRRVKDVCALLKPPRAVDDAAVMRARRQEYRSATDLRAEARRVRKEEKHRLRELGSLLDLKLETRVFNTRSSLRSVAHLVADMVFKRRDRTRSLANRRAAGAPWTLPPSPLRCSFSAEDLRSGIDFDSY</sequence>
<dbReference type="Proteomes" id="UP000703269">
    <property type="component" value="Unassembled WGS sequence"/>
</dbReference>
<evidence type="ECO:0000256" key="1">
    <source>
        <dbReference type="SAM" id="MobiDB-lite"/>
    </source>
</evidence>
<accession>A0A9P3G330</accession>
<evidence type="ECO:0000313" key="3">
    <source>
        <dbReference type="Proteomes" id="UP000703269"/>
    </source>
</evidence>
<gene>
    <name evidence="2" type="ORF">PsYK624_042560</name>
</gene>
<organism evidence="2 3">
    <name type="scientific">Phanerochaete sordida</name>
    <dbReference type="NCBI Taxonomy" id="48140"/>
    <lineage>
        <taxon>Eukaryota</taxon>
        <taxon>Fungi</taxon>
        <taxon>Dikarya</taxon>
        <taxon>Basidiomycota</taxon>
        <taxon>Agaricomycotina</taxon>
        <taxon>Agaricomycetes</taxon>
        <taxon>Polyporales</taxon>
        <taxon>Phanerochaetaceae</taxon>
        <taxon>Phanerochaete</taxon>
    </lineage>
</organism>
<dbReference type="AlphaFoldDB" id="A0A9P3G330"/>
<feature type="region of interest" description="Disordered" evidence="1">
    <location>
        <begin position="461"/>
        <end position="486"/>
    </location>
</feature>
<dbReference type="EMBL" id="BPQB01000008">
    <property type="protein sequence ID" value="GJE88173.1"/>
    <property type="molecule type" value="Genomic_DNA"/>
</dbReference>